<dbReference type="AlphaFoldDB" id="A0AAV4P3E5"/>
<name>A0AAV4P3E5_CAEEX</name>
<comment type="caution">
    <text evidence="1">The sequence shown here is derived from an EMBL/GenBank/DDBJ whole genome shotgun (WGS) entry which is preliminary data.</text>
</comment>
<accession>A0AAV4P3E5</accession>
<dbReference type="Proteomes" id="UP001054945">
    <property type="component" value="Unassembled WGS sequence"/>
</dbReference>
<proteinExistence type="predicted"/>
<reference evidence="1 2" key="1">
    <citation type="submission" date="2021-06" db="EMBL/GenBank/DDBJ databases">
        <title>Caerostris extrusa draft genome.</title>
        <authorList>
            <person name="Kono N."/>
            <person name="Arakawa K."/>
        </authorList>
    </citation>
    <scope>NUCLEOTIDE SEQUENCE [LARGE SCALE GENOMIC DNA]</scope>
</reference>
<keyword evidence="2" id="KW-1185">Reference proteome</keyword>
<evidence type="ECO:0000313" key="1">
    <source>
        <dbReference type="EMBL" id="GIX91690.1"/>
    </source>
</evidence>
<evidence type="ECO:0000313" key="2">
    <source>
        <dbReference type="Proteomes" id="UP001054945"/>
    </source>
</evidence>
<gene>
    <name evidence="1" type="ORF">CEXT_749071</name>
</gene>
<protein>
    <submittedName>
        <fullName evidence="1">Uncharacterized protein</fullName>
    </submittedName>
</protein>
<organism evidence="1 2">
    <name type="scientific">Caerostris extrusa</name>
    <name type="common">Bark spider</name>
    <name type="synonym">Caerostris bankana</name>
    <dbReference type="NCBI Taxonomy" id="172846"/>
    <lineage>
        <taxon>Eukaryota</taxon>
        <taxon>Metazoa</taxon>
        <taxon>Ecdysozoa</taxon>
        <taxon>Arthropoda</taxon>
        <taxon>Chelicerata</taxon>
        <taxon>Arachnida</taxon>
        <taxon>Araneae</taxon>
        <taxon>Araneomorphae</taxon>
        <taxon>Entelegynae</taxon>
        <taxon>Araneoidea</taxon>
        <taxon>Araneidae</taxon>
        <taxon>Caerostris</taxon>
    </lineage>
</organism>
<sequence length="104" mass="11771">MPTAQKTSSTARNTQLRKCTRNVLMRFAQEIASAYLPAALRDASTLIMTALSHTTLMTSILMTCTQHNVLSPMRDFNLNDVYLTEKLIESIAQQVPFPEYLFSR</sequence>
<dbReference type="EMBL" id="BPLR01004049">
    <property type="protein sequence ID" value="GIX91690.1"/>
    <property type="molecule type" value="Genomic_DNA"/>
</dbReference>